<sequence>MRATLYFYAVVFYPFLSIGSTCDPSEYRTALGECCPMCNVGTVVHRDCTGYMSTTCKPCPPGTFMSQPNGLHRCFTCKNCAKSQGLYIQSKCTTIKDTVCDVLDGYYCIDYSDSQCRRAQIHRVCRPGQETKTPGTKASDTECVDCAHGFYSPSGLNCTKWRDCAARNEILKECGSPVKDVTCEQKPKERNGLVDLILTTLEDFYRFLLGSESQ</sequence>
<feature type="disulfide bond" evidence="1">
    <location>
        <begin position="35"/>
        <end position="48"/>
    </location>
</feature>
<evidence type="ECO:0000259" key="3">
    <source>
        <dbReference type="PROSITE" id="PS50050"/>
    </source>
</evidence>
<keyword evidence="4" id="KW-1185">Reference proteome</keyword>
<keyword evidence="2" id="KW-0732">Signal</keyword>
<dbReference type="GO" id="GO:0046642">
    <property type="term" value="P:negative regulation of alpha-beta T cell proliferation"/>
    <property type="evidence" value="ECO:0007669"/>
    <property type="project" value="TreeGrafter"/>
</dbReference>
<dbReference type="GO" id="GO:0050830">
    <property type="term" value="P:defense response to Gram-positive bacterium"/>
    <property type="evidence" value="ECO:0007669"/>
    <property type="project" value="TreeGrafter"/>
</dbReference>
<feature type="disulfide bond" evidence="1">
    <location>
        <begin position="38"/>
        <end position="56"/>
    </location>
</feature>
<feature type="domain" description="TNFR-Cys" evidence="3">
    <location>
        <begin position="21"/>
        <end position="56"/>
    </location>
</feature>
<dbReference type="PROSITE" id="PS50050">
    <property type="entry name" value="TNFR_NGFR_2"/>
    <property type="match status" value="2"/>
</dbReference>
<dbReference type="RefSeq" id="XP_026102117.1">
    <property type="nucleotide sequence ID" value="XM_026246332.1"/>
</dbReference>
<feature type="repeat" description="TNFR-Cys" evidence="1">
    <location>
        <begin position="58"/>
        <end position="100"/>
    </location>
</feature>
<dbReference type="GO" id="GO:0050829">
    <property type="term" value="P:defense response to Gram-negative bacterium"/>
    <property type="evidence" value="ECO:0007669"/>
    <property type="project" value="TreeGrafter"/>
</dbReference>
<dbReference type="PANTHER" id="PTHR46838">
    <property type="entry name" value="TUMOR NECROSIS FACTOR RECEPTOR SUPERFAMILY MEMBER 14"/>
    <property type="match status" value="1"/>
</dbReference>
<dbReference type="Pfam" id="PF00020">
    <property type="entry name" value="TNFR_c6"/>
    <property type="match status" value="2"/>
</dbReference>
<evidence type="ECO:0000313" key="5">
    <source>
        <dbReference type="RefSeq" id="XP_026102117.1"/>
    </source>
</evidence>
<evidence type="ECO:0000313" key="4">
    <source>
        <dbReference type="Proteomes" id="UP000515129"/>
    </source>
</evidence>
<organism evidence="4 6">
    <name type="scientific">Carassius auratus</name>
    <name type="common">Goldfish</name>
    <dbReference type="NCBI Taxonomy" id="7957"/>
    <lineage>
        <taxon>Eukaryota</taxon>
        <taxon>Metazoa</taxon>
        <taxon>Chordata</taxon>
        <taxon>Craniata</taxon>
        <taxon>Vertebrata</taxon>
        <taxon>Euteleostomi</taxon>
        <taxon>Actinopterygii</taxon>
        <taxon>Neopterygii</taxon>
        <taxon>Teleostei</taxon>
        <taxon>Ostariophysi</taxon>
        <taxon>Cypriniformes</taxon>
        <taxon>Cyprinidae</taxon>
        <taxon>Cyprininae</taxon>
        <taxon>Carassius</taxon>
    </lineage>
</organism>
<feature type="chain" id="PRO_5044650137" evidence="2">
    <location>
        <begin position="20"/>
        <end position="214"/>
    </location>
</feature>
<name>A0A6P6N0N1_CARAU</name>
<evidence type="ECO:0000256" key="1">
    <source>
        <dbReference type="PROSITE-ProRule" id="PRU00206"/>
    </source>
</evidence>
<dbReference type="FunFam" id="2.10.50.10:FF:000007">
    <property type="entry name" value="TNF receptor superfamily member 14"/>
    <property type="match status" value="1"/>
</dbReference>
<dbReference type="GO" id="GO:0002720">
    <property type="term" value="P:positive regulation of cytokine production involved in immune response"/>
    <property type="evidence" value="ECO:0007669"/>
    <property type="project" value="TreeGrafter"/>
</dbReference>
<comment type="caution">
    <text evidence="1">Lacks conserved residue(s) required for the propagation of feature annotation.</text>
</comment>
<dbReference type="SMART" id="SM00208">
    <property type="entry name" value="TNFR"/>
    <property type="match status" value="4"/>
</dbReference>
<reference evidence="5 6" key="1">
    <citation type="submission" date="2025-04" db="UniProtKB">
        <authorList>
            <consortium name="RefSeq"/>
        </authorList>
    </citation>
    <scope>IDENTIFICATION</scope>
    <source>
        <strain evidence="5 6">Wakin</strain>
        <tissue evidence="5 6">Muscle</tissue>
    </source>
</reference>
<feature type="domain" description="TNFR-Cys" evidence="3">
    <location>
        <begin position="58"/>
        <end position="100"/>
    </location>
</feature>
<proteinExistence type="predicted"/>
<dbReference type="KEGG" id="caua:113073442"/>
<dbReference type="RefSeq" id="XP_026102118.1">
    <property type="nucleotide sequence ID" value="XM_026246333.1"/>
</dbReference>
<feature type="repeat" description="TNFR-Cys" evidence="1">
    <location>
        <begin position="21"/>
        <end position="56"/>
    </location>
</feature>
<dbReference type="PANTHER" id="PTHR46838:SF1">
    <property type="entry name" value="TUMOR NECROSIS FACTOR RECEPTOR SUPERFAMILY MEMBER 14"/>
    <property type="match status" value="1"/>
</dbReference>
<dbReference type="InterPro" id="IPR001368">
    <property type="entry name" value="TNFR/NGFR_Cys_rich_reg"/>
</dbReference>
<dbReference type="GeneID" id="113073442"/>
<accession>A0A6P6N0N1</accession>
<keyword evidence="1" id="KW-1015">Disulfide bond</keyword>
<dbReference type="GO" id="GO:0009897">
    <property type="term" value="C:external side of plasma membrane"/>
    <property type="evidence" value="ECO:0007669"/>
    <property type="project" value="TreeGrafter"/>
</dbReference>
<dbReference type="AlphaFoldDB" id="A0A6P6N0N1"/>
<feature type="signal peptide" evidence="2">
    <location>
        <begin position="1"/>
        <end position="19"/>
    </location>
</feature>
<dbReference type="SUPFAM" id="SSF57586">
    <property type="entry name" value="TNF receptor-like"/>
    <property type="match status" value="2"/>
</dbReference>
<dbReference type="CDD" id="cd13405">
    <property type="entry name" value="TNFRSF14_teleost"/>
    <property type="match status" value="1"/>
</dbReference>
<evidence type="ECO:0000256" key="2">
    <source>
        <dbReference type="SAM" id="SignalP"/>
    </source>
</evidence>
<dbReference type="Proteomes" id="UP000515129">
    <property type="component" value="Unplaced"/>
</dbReference>
<feature type="disulfide bond" evidence="1">
    <location>
        <begin position="59"/>
        <end position="74"/>
    </location>
</feature>
<gene>
    <name evidence="5 6" type="primary">LOC113073442</name>
</gene>
<dbReference type="Gene3D" id="2.10.50.10">
    <property type="entry name" value="Tumor Necrosis Factor Receptor, subunit A, domain 2"/>
    <property type="match status" value="3"/>
</dbReference>
<dbReference type="GO" id="GO:2000406">
    <property type="term" value="P:positive regulation of T cell migration"/>
    <property type="evidence" value="ECO:0007669"/>
    <property type="project" value="TreeGrafter"/>
</dbReference>
<protein>
    <submittedName>
        <fullName evidence="5 6">Tumor necrosis factor receptor superfamily member 14-like isoform X1</fullName>
    </submittedName>
</protein>
<dbReference type="PROSITE" id="PS00652">
    <property type="entry name" value="TNFR_NGFR_1"/>
    <property type="match status" value="2"/>
</dbReference>
<evidence type="ECO:0000313" key="6">
    <source>
        <dbReference type="RefSeq" id="XP_026102118.1"/>
    </source>
</evidence>